<sequence>MIVENAEFLQDIYPTQISDFVFECKQSVPKNTRIVTFPRMPKPDSYPAEWIKEYWI</sequence>
<accession>A0A8S1Q4J0</accession>
<proteinExistence type="predicted"/>
<protein>
    <submittedName>
        <fullName evidence="2">Uncharacterized protein</fullName>
    </submittedName>
</protein>
<dbReference type="AlphaFoldDB" id="A0A8S1Q4J0"/>
<evidence type="ECO:0000313" key="2">
    <source>
        <dbReference type="EMBL" id="CAD8110442.1"/>
    </source>
</evidence>
<name>A0A8S1Q4J0_9CILI</name>
<comment type="caution">
    <text evidence="2">The sequence shown here is derived from an EMBL/GenBank/DDBJ whole genome shotgun (WGS) entry which is preliminary data.</text>
</comment>
<keyword evidence="3" id="KW-1185">Reference proteome</keyword>
<gene>
    <name evidence="1" type="ORF">PSON_ATCC_30995.1.T0840221</name>
    <name evidence="2" type="ORF">PSON_ATCC_30995.1.T0950245</name>
</gene>
<reference evidence="2" key="1">
    <citation type="submission" date="2021-01" db="EMBL/GenBank/DDBJ databases">
        <authorList>
            <consortium name="Genoscope - CEA"/>
            <person name="William W."/>
        </authorList>
    </citation>
    <scope>NUCLEOTIDE SEQUENCE</scope>
</reference>
<dbReference type="EMBL" id="CAJJDN010000084">
    <property type="protein sequence ID" value="CAD8105564.1"/>
    <property type="molecule type" value="Genomic_DNA"/>
</dbReference>
<dbReference type="Proteomes" id="UP000692954">
    <property type="component" value="Unassembled WGS sequence"/>
</dbReference>
<organism evidence="2 3">
    <name type="scientific">Paramecium sonneborni</name>
    <dbReference type="NCBI Taxonomy" id="65129"/>
    <lineage>
        <taxon>Eukaryota</taxon>
        <taxon>Sar</taxon>
        <taxon>Alveolata</taxon>
        <taxon>Ciliophora</taxon>
        <taxon>Intramacronucleata</taxon>
        <taxon>Oligohymenophorea</taxon>
        <taxon>Peniculida</taxon>
        <taxon>Parameciidae</taxon>
        <taxon>Paramecium</taxon>
    </lineage>
</organism>
<evidence type="ECO:0000313" key="1">
    <source>
        <dbReference type="EMBL" id="CAD8105564.1"/>
    </source>
</evidence>
<evidence type="ECO:0000313" key="3">
    <source>
        <dbReference type="Proteomes" id="UP000692954"/>
    </source>
</evidence>
<dbReference type="EMBL" id="CAJJDN010000095">
    <property type="protein sequence ID" value="CAD8110442.1"/>
    <property type="molecule type" value="Genomic_DNA"/>
</dbReference>